<keyword evidence="3" id="KW-1185">Reference proteome</keyword>
<protein>
    <submittedName>
        <fullName evidence="2">Uncharacterized protein</fullName>
    </submittedName>
</protein>
<name>A0A0Q3LUR9_9FLAO</name>
<dbReference type="Proteomes" id="UP000051682">
    <property type="component" value="Unassembled WGS sequence"/>
</dbReference>
<keyword evidence="1" id="KW-1133">Transmembrane helix</keyword>
<dbReference type="AlphaFoldDB" id="A0A0Q3LUR9"/>
<sequence>MKKIIIHSIPVVTSFIWLALTKSTINPISLKGPDFLNFYFILLFGFYASIFALKFFEEAISKTTFYYLISIFVLGIIKLIRGLYLGKPIGYLLMILILEIAVFIIIKSFQFNQKLK</sequence>
<keyword evidence="1" id="KW-0472">Membrane</keyword>
<feature type="transmembrane region" description="Helical" evidence="1">
    <location>
        <begin position="89"/>
        <end position="106"/>
    </location>
</feature>
<dbReference type="RefSeq" id="WP_056011496.1">
    <property type="nucleotide sequence ID" value="NZ_LLYZ01000002.1"/>
</dbReference>
<organism evidence="2 3">
    <name type="scientific">Chryseobacterium aquaticum</name>
    <dbReference type="NCBI Taxonomy" id="452084"/>
    <lineage>
        <taxon>Bacteria</taxon>
        <taxon>Pseudomonadati</taxon>
        <taxon>Bacteroidota</taxon>
        <taxon>Flavobacteriia</taxon>
        <taxon>Flavobacteriales</taxon>
        <taxon>Weeksellaceae</taxon>
        <taxon>Chryseobacterium group</taxon>
        <taxon>Chryseobacterium</taxon>
    </lineage>
</organism>
<evidence type="ECO:0000256" key="1">
    <source>
        <dbReference type="SAM" id="Phobius"/>
    </source>
</evidence>
<gene>
    <name evidence="2" type="ORF">AR438_02470</name>
</gene>
<feature type="transmembrane region" description="Helical" evidence="1">
    <location>
        <begin position="37"/>
        <end position="56"/>
    </location>
</feature>
<proteinExistence type="predicted"/>
<reference evidence="2 3" key="1">
    <citation type="submission" date="2015-10" db="EMBL/GenBank/DDBJ databases">
        <title>Chryseobacterium aquaticum genome.</title>
        <authorList>
            <person name="Newman J.D."/>
            <person name="Ferguson M.B."/>
            <person name="Miller J.R."/>
        </authorList>
    </citation>
    <scope>NUCLEOTIDE SEQUENCE [LARGE SCALE GENOMIC DNA]</scope>
    <source>
        <strain evidence="2 3">KCTC 12483</strain>
    </source>
</reference>
<dbReference type="OrthoDB" id="1273304at2"/>
<dbReference type="STRING" id="452084.AR438_02470"/>
<feature type="transmembrane region" description="Helical" evidence="1">
    <location>
        <begin position="65"/>
        <end position="83"/>
    </location>
</feature>
<evidence type="ECO:0000313" key="2">
    <source>
        <dbReference type="EMBL" id="KQK27089.1"/>
    </source>
</evidence>
<evidence type="ECO:0000313" key="3">
    <source>
        <dbReference type="Proteomes" id="UP000051682"/>
    </source>
</evidence>
<keyword evidence="1" id="KW-0812">Transmembrane</keyword>
<dbReference type="EMBL" id="LLYZ01000002">
    <property type="protein sequence ID" value="KQK27089.1"/>
    <property type="molecule type" value="Genomic_DNA"/>
</dbReference>
<accession>A0A0Q3LUR9</accession>
<comment type="caution">
    <text evidence="2">The sequence shown here is derived from an EMBL/GenBank/DDBJ whole genome shotgun (WGS) entry which is preliminary data.</text>
</comment>